<dbReference type="PANTHER" id="PTHR37312:SF1">
    <property type="entry name" value="MEMBRANE-BOUND ACYLTRANSFERASE YKRP-RELATED"/>
    <property type="match status" value="1"/>
</dbReference>
<feature type="transmembrane region" description="Helical" evidence="1">
    <location>
        <begin position="12"/>
        <end position="31"/>
    </location>
</feature>
<evidence type="ECO:0000256" key="1">
    <source>
        <dbReference type="SAM" id="Phobius"/>
    </source>
</evidence>
<feature type="transmembrane region" description="Helical" evidence="1">
    <location>
        <begin position="135"/>
        <end position="160"/>
    </location>
</feature>
<protein>
    <submittedName>
        <fullName evidence="3">Acyltransferase family protein</fullName>
    </submittedName>
</protein>
<feature type="transmembrane region" description="Helical" evidence="1">
    <location>
        <begin position="51"/>
        <end position="69"/>
    </location>
</feature>
<feature type="transmembrane region" description="Helical" evidence="1">
    <location>
        <begin position="110"/>
        <end position="129"/>
    </location>
</feature>
<keyword evidence="1" id="KW-0812">Transmembrane</keyword>
<keyword evidence="3" id="KW-0808">Transferase</keyword>
<evidence type="ECO:0000313" key="3">
    <source>
        <dbReference type="EMBL" id="NPE13283.1"/>
    </source>
</evidence>
<feature type="domain" description="Acyltransferase 3" evidence="2">
    <location>
        <begin position="14"/>
        <end position="274"/>
    </location>
</feature>
<feature type="transmembrane region" description="Helical" evidence="1">
    <location>
        <begin position="234"/>
        <end position="255"/>
    </location>
</feature>
<feature type="transmembrane region" description="Helical" evidence="1">
    <location>
        <begin position="205"/>
        <end position="222"/>
    </location>
</feature>
<organism evidence="3 4">
    <name type="scientific">Xylanibacter rodentium</name>
    <dbReference type="NCBI Taxonomy" id="2736289"/>
    <lineage>
        <taxon>Bacteria</taxon>
        <taxon>Pseudomonadati</taxon>
        <taxon>Bacteroidota</taxon>
        <taxon>Bacteroidia</taxon>
        <taxon>Bacteroidales</taxon>
        <taxon>Prevotellaceae</taxon>
        <taxon>Xylanibacter</taxon>
    </lineage>
</organism>
<keyword evidence="4" id="KW-1185">Reference proteome</keyword>
<sequence>MVLGHTCGQPLYNWIYSFHMPLFFIVSGLFFSPNKYQFKAFVRKRFKQLVIPLFIFTTFIIGIASIFIPEQNIVGNLGRGILPGALWFLFVLFVVQVFYCLFIKCLKGNIWALLFIVFISVFAGSWLKICSYRTNFLYVGTIFSAFPFYALANLFGLNIIKIIHMQINNLKLWVLAAICLLFPLVVVLYTCRTMSLWNNEVPSPVMLYYMIACVGSFGIFFLSKAIESSNKHIVSILSFLGKNTLPIVALNQLIIDLSTKYISCDSHVCFKMLQQVLIWSICLLVIKFCNCHFRLAVGK</sequence>
<feature type="transmembrane region" description="Helical" evidence="1">
    <location>
        <begin position="81"/>
        <end position="103"/>
    </location>
</feature>
<dbReference type="Pfam" id="PF01757">
    <property type="entry name" value="Acyl_transf_3"/>
    <property type="match status" value="1"/>
</dbReference>
<dbReference type="EMBL" id="JABKKE010000003">
    <property type="protein sequence ID" value="NPE13283.1"/>
    <property type="molecule type" value="Genomic_DNA"/>
</dbReference>
<dbReference type="InterPro" id="IPR002656">
    <property type="entry name" value="Acyl_transf_3_dom"/>
</dbReference>
<reference evidence="3 4" key="1">
    <citation type="submission" date="2020-05" db="EMBL/GenBank/DDBJ databases">
        <title>Distinct polysaccharide utilization as determinants for interspecies competition between intestinal Prevotella spp.</title>
        <authorList>
            <person name="Galvez E.J.C."/>
            <person name="Iljazovic A."/>
            <person name="Strowig T."/>
        </authorList>
    </citation>
    <scope>NUCLEOTIDE SEQUENCE [LARGE SCALE GENOMIC DNA]</scope>
    <source>
        <strain evidence="3 4">PROD</strain>
    </source>
</reference>
<name>A0ABX2ATI8_9BACT</name>
<dbReference type="Proteomes" id="UP001193734">
    <property type="component" value="Unassembled WGS sequence"/>
</dbReference>
<dbReference type="PANTHER" id="PTHR37312">
    <property type="entry name" value="MEMBRANE-BOUND ACYLTRANSFERASE YKRP-RELATED"/>
    <property type="match status" value="1"/>
</dbReference>
<dbReference type="InterPro" id="IPR052734">
    <property type="entry name" value="Nod_factor_acetyltransferase"/>
</dbReference>
<keyword evidence="1" id="KW-0472">Membrane</keyword>
<feature type="transmembrane region" description="Helical" evidence="1">
    <location>
        <begin position="172"/>
        <end position="190"/>
    </location>
</feature>
<keyword evidence="3" id="KW-0012">Acyltransferase</keyword>
<keyword evidence="1" id="KW-1133">Transmembrane helix</keyword>
<dbReference type="GO" id="GO:0016746">
    <property type="term" value="F:acyltransferase activity"/>
    <property type="evidence" value="ECO:0007669"/>
    <property type="project" value="UniProtKB-KW"/>
</dbReference>
<comment type="caution">
    <text evidence="3">The sequence shown here is derived from an EMBL/GenBank/DDBJ whole genome shotgun (WGS) entry which is preliminary data.</text>
</comment>
<proteinExistence type="predicted"/>
<evidence type="ECO:0000259" key="2">
    <source>
        <dbReference type="Pfam" id="PF01757"/>
    </source>
</evidence>
<accession>A0ABX2ATI8</accession>
<gene>
    <name evidence="3" type="ORF">HPS55_02895</name>
</gene>
<feature type="transmembrane region" description="Helical" evidence="1">
    <location>
        <begin position="275"/>
        <end position="297"/>
    </location>
</feature>
<evidence type="ECO:0000313" key="4">
    <source>
        <dbReference type="Proteomes" id="UP001193734"/>
    </source>
</evidence>